<organism evidence="2 3">
    <name type="scientific">Entamoeba histolytica</name>
    <dbReference type="NCBI Taxonomy" id="5759"/>
    <lineage>
        <taxon>Eukaryota</taxon>
        <taxon>Amoebozoa</taxon>
        <taxon>Evosea</taxon>
        <taxon>Archamoebae</taxon>
        <taxon>Mastigamoebida</taxon>
        <taxon>Entamoebidae</taxon>
        <taxon>Entamoeba</taxon>
    </lineage>
</organism>
<dbReference type="VEuPathDB" id="AmoebaDB:EHI8A_071540"/>
<gene>
    <name evidence="2" type="ORF">CL6EHI_140530</name>
</gene>
<sequence>MDLSSPNSTPTENTPLLKTNQKSQEEINVFQSPSKIDTFINSLSRLFNSETTNTLDIDTQTTLSTKTQLTTLSEFIKVENQYKEKRERCLKRKGPYEALRSN</sequence>
<evidence type="ECO:0000313" key="2">
    <source>
        <dbReference type="EMBL" id="GAT95927.1"/>
    </source>
</evidence>
<dbReference type="VEuPathDB" id="AmoebaDB:EHI7A_056050"/>
<dbReference type="VEuPathDB" id="AmoebaDB:EHI5A_085170"/>
<accession>A0A5K1VM86</accession>
<feature type="compositionally biased region" description="Polar residues" evidence="1">
    <location>
        <begin position="1"/>
        <end position="22"/>
    </location>
</feature>
<reference evidence="2 3" key="1">
    <citation type="submission" date="2016-05" db="EMBL/GenBank/DDBJ databases">
        <title>First whole genome sequencing of Entamoeba histolytica HM1:IMSS-clone-6.</title>
        <authorList>
            <person name="Mukherjee Avik.K."/>
            <person name="Izumyama S."/>
            <person name="Nakada-Tsukui K."/>
            <person name="Nozaki T."/>
        </authorList>
    </citation>
    <scope>NUCLEOTIDE SEQUENCE [LARGE SCALE GENOMIC DNA]</scope>
    <source>
        <strain evidence="2 3">HM1:IMSS clone 6</strain>
    </source>
</reference>
<dbReference type="AlphaFoldDB" id="A0A5K1VM86"/>
<evidence type="ECO:0000313" key="3">
    <source>
        <dbReference type="Proteomes" id="UP000078387"/>
    </source>
</evidence>
<dbReference type="OMA" id="QFTKLPE"/>
<evidence type="ECO:0000256" key="1">
    <source>
        <dbReference type="SAM" id="MobiDB-lite"/>
    </source>
</evidence>
<dbReference type="Proteomes" id="UP000078387">
    <property type="component" value="Unassembled WGS sequence"/>
</dbReference>
<protein>
    <submittedName>
        <fullName evidence="2">Uncharacterized protein</fullName>
    </submittedName>
</protein>
<comment type="caution">
    <text evidence="2">The sequence shown here is derived from an EMBL/GenBank/DDBJ whole genome shotgun (WGS) entry which is preliminary data.</text>
</comment>
<dbReference type="VEuPathDB" id="AmoebaDB:EHI_140530"/>
<proteinExistence type="predicted"/>
<dbReference type="VEuPathDB" id="AmoebaDB:KM1_107150"/>
<name>A0A5K1VM86_ENTHI</name>
<dbReference type="EMBL" id="BDEQ01000001">
    <property type="protein sequence ID" value="GAT95927.1"/>
    <property type="molecule type" value="Genomic_DNA"/>
</dbReference>
<feature type="region of interest" description="Disordered" evidence="1">
    <location>
        <begin position="1"/>
        <end position="23"/>
    </location>
</feature>